<protein>
    <submittedName>
        <fullName evidence="3">Molybdopterin-binding oxidoreductase</fullName>
    </submittedName>
</protein>
<gene>
    <name evidence="3" type="ORF">DOO78_15815</name>
</gene>
<evidence type="ECO:0000256" key="1">
    <source>
        <dbReference type="SAM" id="SignalP"/>
    </source>
</evidence>
<feature type="domain" description="Oxidoreductase molybdopterin-binding" evidence="2">
    <location>
        <begin position="55"/>
        <end position="158"/>
    </location>
</feature>
<dbReference type="RefSeq" id="WP_111470834.1">
    <property type="nucleotide sequence ID" value="NZ_QLIX01000012.1"/>
</dbReference>
<sequence>MPLARLLLLLGLAAPWPALAQQLVLRGADGREVTLTAAEIAAMPHERQRLEAPGHAAAAFEGVPLGALLARLGAPQGQALRGPALALVVVARARDGYVVSFSLAETDPTLRPGGVFLADRRADGPLGPEEGPFRLVVPSEQRPARSARMIERIELRDMRATP</sequence>
<evidence type="ECO:0000259" key="2">
    <source>
        <dbReference type="Pfam" id="PF00174"/>
    </source>
</evidence>
<dbReference type="AlphaFoldDB" id="A0A327M3V8"/>
<evidence type="ECO:0000313" key="4">
    <source>
        <dbReference type="Proteomes" id="UP000249065"/>
    </source>
</evidence>
<accession>A0A327M3V8</accession>
<keyword evidence="1" id="KW-0732">Signal</keyword>
<evidence type="ECO:0000313" key="3">
    <source>
        <dbReference type="EMBL" id="RAI57951.1"/>
    </source>
</evidence>
<keyword evidence="4" id="KW-1185">Reference proteome</keyword>
<proteinExistence type="predicted"/>
<dbReference type="Proteomes" id="UP000249065">
    <property type="component" value="Unassembled WGS sequence"/>
</dbReference>
<dbReference type="InterPro" id="IPR000572">
    <property type="entry name" value="OxRdtase_Mopterin-bd_dom"/>
</dbReference>
<dbReference type="SUPFAM" id="SSF56524">
    <property type="entry name" value="Oxidoreductase molybdopterin-binding domain"/>
    <property type="match status" value="1"/>
</dbReference>
<feature type="chain" id="PRO_5016441601" evidence="1">
    <location>
        <begin position="21"/>
        <end position="162"/>
    </location>
</feature>
<dbReference type="Pfam" id="PF00174">
    <property type="entry name" value="Oxidored_molyb"/>
    <property type="match status" value="1"/>
</dbReference>
<reference evidence="4" key="1">
    <citation type="submission" date="2018-06" db="EMBL/GenBank/DDBJ databases">
        <authorList>
            <person name="Khan S.A."/>
        </authorList>
    </citation>
    <scope>NUCLEOTIDE SEQUENCE [LARGE SCALE GENOMIC DNA]</scope>
    <source>
        <strain evidence="4">DB-1506</strain>
    </source>
</reference>
<dbReference type="InterPro" id="IPR036374">
    <property type="entry name" value="OxRdtase_Mopterin-bd_sf"/>
</dbReference>
<dbReference type="Gene3D" id="3.90.420.10">
    <property type="entry name" value="Oxidoreductase, molybdopterin-binding domain"/>
    <property type="match status" value="1"/>
</dbReference>
<name>A0A327M3V8_9PROT</name>
<comment type="caution">
    <text evidence="3">The sequence shown here is derived from an EMBL/GenBank/DDBJ whole genome shotgun (WGS) entry which is preliminary data.</text>
</comment>
<feature type="signal peptide" evidence="1">
    <location>
        <begin position="1"/>
        <end position="20"/>
    </location>
</feature>
<dbReference type="OrthoDB" id="482420at2"/>
<organism evidence="3 4">
    <name type="scientific">Roseicella frigidaeris</name>
    <dbReference type="NCBI Taxonomy" id="2230885"/>
    <lineage>
        <taxon>Bacteria</taxon>
        <taxon>Pseudomonadati</taxon>
        <taxon>Pseudomonadota</taxon>
        <taxon>Alphaproteobacteria</taxon>
        <taxon>Acetobacterales</taxon>
        <taxon>Roseomonadaceae</taxon>
        <taxon>Roseicella</taxon>
    </lineage>
</organism>
<dbReference type="EMBL" id="QLIX01000012">
    <property type="protein sequence ID" value="RAI57951.1"/>
    <property type="molecule type" value="Genomic_DNA"/>
</dbReference>